<evidence type="ECO:0000256" key="3">
    <source>
        <dbReference type="ARBA" id="ARBA00022692"/>
    </source>
</evidence>
<dbReference type="OrthoDB" id="10033535at2759"/>
<dbReference type="PROSITE" id="PS00421">
    <property type="entry name" value="TM4_1"/>
    <property type="match status" value="1"/>
</dbReference>
<accession>V8N421</accession>
<dbReference type="FunFam" id="1.10.1450.10:FF:000038">
    <property type="entry name" value="Tetraspanin"/>
    <property type="match status" value="1"/>
</dbReference>
<feature type="transmembrane region" description="Helical" evidence="6">
    <location>
        <begin position="12"/>
        <end position="38"/>
    </location>
</feature>
<comment type="subcellular location">
    <subcellularLocation>
        <location evidence="1">Membrane</location>
        <topology evidence="1">Multi-pass membrane protein</topology>
    </subcellularLocation>
</comment>
<keyword evidence="3 6" id="KW-0812">Transmembrane</keyword>
<reference evidence="7 8" key="1">
    <citation type="journal article" date="2013" name="Proc. Natl. Acad. Sci. U.S.A.">
        <title>The king cobra genome reveals dynamic gene evolution and adaptation in the snake venom system.</title>
        <authorList>
            <person name="Vonk F.J."/>
            <person name="Casewell N.R."/>
            <person name="Henkel C.V."/>
            <person name="Heimberg A.M."/>
            <person name="Jansen H.J."/>
            <person name="McCleary R.J."/>
            <person name="Kerkkamp H.M."/>
            <person name="Vos R.A."/>
            <person name="Guerreiro I."/>
            <person name="Calvete J.J."/>
            <person name="Wuster W."/>
            <person name="Woods A.E."/>
            <person name="Logan J.M."/>
            <person name="Harrison R.A."/>
            <person name="Castoe T.A."/>
            <person name="de Koning A.P."/>
            <person name="Pollock D.D."/>
            <person name="Yandell M."/>
            <person name="Calderon D."/>
            <person name="Renjifo C."/>
            <person name="Currier R.B."/>
            <person name="Salgado D."/>
            <person name="Pla D."/>
            <person name="Sanz L."/>
            <person name="Hyder A.S."/>
            <person name="Ribeiro J.M."/>
            <person name="Arntzen J.W."/>
            <person name="van den Thillart G.E."/>
            <person name="Boetzer M."/>
            <person name="Pirovano W."/>
            <person name="Dirks R.P."/>
            <person name="Spaink H.P."/>
            <person name="Duboule D."/>
            <person name="McGlinn E."/>
            <person name="Kini R.M."/>
            <person name="Richardson M.K."/>
        </authorList>
    </citation>
    <scope>NUCLEOTIDE SEQUENCE</scope>
    <source>
        <tissue evidence="7">Blood</tissue>
    </source>
</reference>
<keyword evidence="4 6" id="KW-1133">Transmembrane helix</keyword>
<feature type="transmembrane region" description="Helical" evidence="6">
    <location>
        <begin position="331"/>
        <end position="354"/>
    </location>
</feature>
<evidence type="ECO:0000256" key="4">
    <source>
        <dbReference type="ARBA" id="ARBA00022989"/>
    </source>
</evidence>
<dbReference type="InterPro" id="IPR018503">
    <property type="entry name" value="Tetraspanin_CS"/>
</dbReference>
<feature type="transmembrane region" description="Helical" evidence="6">
    <location>
        <begin position="260"/>
        <end position="281"/>
    </location>
</feature>
<feature type="non-terminal residue" evidence="7">
    <location>
        <position position="1"/>
    </location>
</feature>
<protein>
    <submittedName>
        <fullName evidence="7">CD82 antigen</fullName>
    </submittedName>
</protein>
<evidence type="ECO:0000256" key="6">
    <source>
        <dbReference type="SAM" id="Phobius"/>
    </source>
</evidence>
<evidence type="ECO:0000256" key="2">
    <source>
        <dbReference type="ARBA" id="ARBA00006840"/>
    </source>
</evidence>
<proteinExistence type="inferred from homology"/>
<evidence type="ECO:0000256" key="5">
    <source>
        <dbReference type="ARBA" id="ARBA00023136"/>
    </source>
</evidence>
<evidence type="ECO:0000313" key="8">
    <source>
        <dbReference type="Proteomes" id="UP000018936"/>
    </source>
</evidence>
<comment type="similarity">
    <text evidence="2">Belongs to the tetraspanin (TM4SF) family.</text>
</comment>
<dbReference type="Pfam" id="PF00335">
    <property type="entry name" value="Tetraspanin"/>
    <property type="match status" value="2"/>
</dbReference>
<keyword evidence="5 6" id="KW-0472">Membrane</keyword>
<feature type="transmembrane region" description="Helical" evidence="6">
    <location>
        <begin position="472"/>
        <end position="495"/>
    </location>
</feature>
<dbReference type="InterPro" id="IPR008952">
    <property type="entry name" value="Tetraspanin_EC2_sf"/>
</dbReference>
<dbReference type="Proteomes" id="UP000018936">
    <property type="component" value="Unassembled WGS sequence"/>
</dbReference>
<gene>
    <name evidence="7" type="primary">Cd82</name>
    <name evidence="7" type="ORF">L345_17285</name>
</gene>
<organism evidence="7 8">
    <name type="scientific">Ophiophagus hannah</name>
    <name type="common">King cobra</name>
    <name type="synonym">Naja hannah</name>
    <dbReference type="NCBI Taxonomy" id="8665"/>
    <lineage>
        <taxon>Eukaryota</taxon>
        <taxon>Metazoa</taxon>
        <taxon>Chordata</taxon>
        <taxon>Craniata</taxon>
        <taxon>Vertebrata</taxon>
        <taxon>Euteleostomi</taxon>
        <taxon>Lepidosauria</taxon>
        <taxon>Squamata</taxon>
        <taxon>Bifurcata</taxon>
        <taxon>Unidentata</taxon>
        <taxon>Episquamata</taxon>
        <taxon>Toxicofera</taxon>
        <taxon>Serpentes</taxon>
        <taxon>Colubroidea</taxon>
        <taxon>Elapidae</taxon>
        <taxon>Elapinae</taxon>
        <taxon>Ophiophagus</taxon>
    </lineage>
</organism>
<dbReference type="PANTHER" id="PTHR19282">
    <property type="entry name" value="TETRASPANIN"/>
    <property type="match status" value="1"/>
</dbReference>
<evidence type="ECO:0000313" key="7">
    <source>
        <dbReference type="EMBL" id="ETE57004.1"/>
    </source>
</evidence>
<name>V8N421_OPHHA</name>
<feature type="transmembrane region" description="Helical" evidence="6">
    <location>
        <begin position="89"/>
        <end position="110"/>
    </location>
</feature>
<evidence type="ECO:0000256" key="1">
    <source>
        <dbReference type="ARBA" id="ARBA00004141"/>
    </source>
</evidence>
<feature type="transmembrane region" description="Helical" evidence="6">
    <location>
        <begin position="58"/>
        <end position="77"/>
    </location>
</feature>
<feature type="transmembrane region" description="Helical" evidence="6">
    <location>
        <begin position="301"/>
        <end position="325"/>
    </location>
</feature>
<dbReference type="AlphaFoldDB" id="V8N421"/>
<sequence>MKVEYCCKKVTLYLFFFFNHLFFVLGALMVGIGIWILVDQKSFVPILQNSAPLFQDGVYVFIGVGAITMVLGFLGCLGAQCGIRCALGIYLTCLLFILSAQVTAGLMIYFQQSSLKARMSEVVVDLFQTYNPSDDMNQVLESALDFVQSKFSCCGWTGPEDWQLNKILWTSKMRFYPCSCSNQTEGTSIGTGFCALETQSNATTVADWPVKKQGCQMVVQNWLQENFNVFLGVLSSEKRLREKATMANCCFKCLKCLFCFFNVLLFLVGAAMFSLGLWVLITKSAYISILQSVFDSFQSLLYIFIAVGALAMFLGLWGCLGVYYFGVKFALIAYIPLLIVIIIFHFFPGLFVYFQQQKMEDKLNKNILRLIQNYNPMDQANQRKELPFDYVQARMSCCGWTGPENWKNNTFFQDKMGTYPCSCSNHPNSFQPMLGVCRLNTVSHKSVVSDWPVKKQGCNTRVQKWLKKVADAIFLVSFLVIAFEILGISLSFYIYTGRNVYAEGHS</sequence>
<dbReference type="GO" id="GO:0005886">
    <property type="term" value="C:plasma membrane"/>
    <property type="evidence" value="ECO:0007669"/>
    <property type="project" value="TreeGrafter"/>
</dbReference>
<dbReference type="Gene3D" id="1.10.1450.10">
    <property type="entry name" value="Tetraspanin"/>
    <property type="match status" value="2"/>
</dbReference>
<keyword evidence="8" id="KW-1185">Reference proteome</keyword>
<dbReference type="SUPFAM" id="SSF48652">
    <property type="entry name" value="Tetraspanin"/>
    <property type="match status" value="2"/>
</dbReference>
<dbReference type="PRINTS" id="PR00259">
    <property type="entry name" value="TMFOUR"/>
</dbReference>
<dbReference type="EMBL" id="AZIM01010470">
    <property type="protein sequence ID" value="ETE57004.1"/>
    <property type="molecule type" value="Genomic_DNA"/>
</dbReference>
<dbReference type="PANTHER" id="PTHR19282:SF44">
    <property type="entry name" value="CD82 ANTIGEN"/>
    <property type="match status" value="1"/>
</dbReference>
<comment type="caution">
    <text evidence="7">The sequence shown here is derived from an EMBL/GenBank/DDBJ whole genome shotgun (WGS) entry which is preliminary data.</text>
</comment>
<dbReference type="InterPro" id="IPR018499">
    <property type="entry name" value="Tetraspanin/Peripherin"/>
</dbReference>